<evidence type="ECO:0000313" key="1">
    <source>
        <dbReference type="EMBL" id="KAI5656126.1"/>
    </source>
</evidence>
<dbReference type="Proteomes" id="UP001060085">
    <property type="component" value="Linkage Group LG06"/>
</dbReference>
<dbReference type="EMBL" id="CM044706">
    <property type="protein sequence ID" value="KAI5656126.1"/>
    <property type="molecule type" value="Genomic_DNA"/>
</dbReference>
<organism evidence="1 2">
    <name type="scientific">Catharanthus roseus</name>
    <name type="common">Madagascar periwinkle</name>
    <name type="synonym">Vinca rosea</name>
    <dbReference type="NCBI Taxonomy" id="4058"/>
    <lineage>
        <taxon>Eukaryota</taxon>
        <taxon>Viridiplantae</taxon>
        <taxon>Streptophyta</taxon>
        <taxon>Embryophyta</taxon>
        <taxon>Tracheophyta</taxon>
        <taxon>Spermatophyta</taxon>
        <taxon>Magnoliopsida</taxon>
        <taxon>eudicotyledons</taxon>
        <taxon>Gunneridae</taxon>
        <taxon>Pentapetalae</taxon>
        <taxon>asterids</taxon>
        <taxon>lamiids</taxon>
        <taxon>Gentianales</taxon>
        <taxon>Apocynaceae</taxon>
        <taxon>Rauvolfioideae</taxon>
        <taxon>Vinceae</taxon>
        <taxon>Catharanthinae</taxon>
        <taxon>Catharanthus</taxon>
    </lineage>
</organism>
<comment type="caution">
    <text evidence="1">The sequence shown here is derived from an EMBL/GenBank/DDBJ whole genome shotgun (WGS) entry which is preliminary data.</text>
</comment>
<proteinExistence type="predicted"/>
<protein>
    <submittedName>
        <fullName evidence="1">Uncharacterized protein</fullName>
    </submittedName>
</protein>
<keyword evidence="2" id="KW-1185">Reference proteome</keyword>
<sequence>MKIHCDVCDKDEASVFCVADEAALCNSCDHRVHHANKLAGKHQRFSLIHPSSAKQIPLCDICQERRAFLFCQEDRAILCRECDIPIHKVNEHTQKHNRFLLTGVKLSLNSSLYSSSSPSPAAAAASSANSLNDGVPNIVVIQPQNQRNNSSTMSKAPTTTNGISINGGQLMTNGGGGGTGNVPTSSSISEYLIEMLPGWHVEDFLDPSSSPNYGFCKSSGENIWDGDLESNLSSYSSPESNGGAYCWVPQVAAMATPPSNEQIQSFSTSSNMGFGGQIMNFKDNSKSSRKWIKEDNSFAVPQINNPPPNSIAGSKRHRTLW</sequence>
<name>A0ACC0A5T4_CATRO</name>
<accession>A0ACC0A5T4</accession>
<evidence type="ECO:0000313" key="2">
    <source>
        <dbReference type="Proteomes" id="UP001060085"/>
    </source>
</evidence>
<gene>
    <name evidence="1" type="ORF">M9H77_24919</name>
</gene>
<reference evidence="2" key="1">
    <citation type="journal article" date="2023" name="Nat. Plants">
        <title>Single-cell RNA sequencing provides a high-resolution roadmap for understanding the multicellular compartmentation of specialized metabolism.</title>
        <authorList>
            <person name="Sun S."/>
            <person name="Shen X."/>
            <person name="Li Y."/>
            <person name="Li Y."/>
            <person name="Wang S."/>
            <person name="Li R."/>
            <person name="Zhang H."/>
            <person name="Shen G."/>
            <person name="Guo B."/>
            <person name="Wei J."/>
            <person name="Xu J."/>
            <person name="St-Pierre B."/>
            <person name="Chen S."/>
            <person name="Sun C."/>
        </authorList>
    </citation>
    <scope>NUCLEOTIDE SEQUENCE [LARGE SCALE GENOMIC DNA]</scope>
</reference>